<comment type="similarity">
    <text evidence="9">Belongs to the argininosuccinate synthase family. Type 1 subfamily.</text>
</comment>
<feature type="binding site" evidence="9">
    <location>
        <position position="90"/>
    </location>
    <ligand>
        <name>L-citrulline</name>
        <dbReference type="ChEBI" id="CHEBI:57743"/>
    </ligand>
</feature>
<name>A0A0D6MIJ6_9PROT</name>
<dbReference type="SUPFAM" id="SSF52402">
    <property type="entry name" value="Adenine nucleotide alpha hydrolases-like"/>
    <property type="match status" value="1"/>
</dbReference>
<reference evidence="12 13" key="1">
    <citation type="submission" date="2012-10" db="EMBL/GenBank/DDBJ databases">
        <title>Genome sequencing of Tanticharoenia sakaeratensis NBRC 103193.</title>
        <authorList>
            <person name="Azuma Y."/>
            <person name="Hadano H."/>
            <person name="Hirakawa H."/>
            <person name="Matsushita K."/>
        </authorList>
    </citation>
    <scope>NUCLEOTIDE SEQUENCE [LARGE SCALE GENOMIC DNA]</scope>
    <source>
        <strain evidence="12 13">NBRC 103193</strain>
    </source>
</reference>
<feature type="binding site" evidence="9">
    <location>
        <begin position="12"/>
        <end position="20"/>
    </location>
    <ligand>
        <name>ATP</name>
        <dbReference type="ChEBI" id="CHEBI:30616"/>
    </ligand>
</feature>
<evidence type="ECO:0000256" key="1">
    <source>
        <dbReference type="ARBA" id="ARBA00004967"/>
    </source>
</evidence>
<feature type="binding site" evidence="9">
    <location>
        <position position="120"/>
    </location>
    <ligand>
        <name>ATP</name>
        <dbReference type="ChEBI" id="CHEBI:30616"/>
    </ligand>
</feature>
<dbReference type="Gene3D" id="1.20.5.470">
    <property type="entry name" value="Single helix bin"/>
    <property type="match status" value="1"/>
</dbReference>
<dbReference type="InterPro" id="IPR024074">
    <property type="entry name" value="AS_cat/multimer_dom_body"/>
</dbReference>
<dbReference type="GO" id="GO:0006526">
    <property type="term" value="P:L-arginine biosynthetic process"/>
    <property type="evidence" value="ECO:0007669"/>
    <property type="project" value="UniProtKB-UniRule"/>
</dbReference>
<keyword evidence="5 9" id="KW-0436">Ligase</keyword>
<dbReference type="STRING" id="1231623.Tasa_009_101"/>
<dbReference type="GO" id="GO:0000050">
    <property type="term" value="P:urea cycle"/>
    <property type="evidence" value="ECO:0007669"/>
    <property type="project" value="TreeGrafter"/>
</dbReference>
<dbReference type="PROSITE" id="PS00564">
    <property type="entry name" value="ARGININOSUCCIN_SYN_1"/>
    <property type="match status" value="1"/>
</dbReference>
<dbReference type="GO" id="GO:0005524">
    <property type="term" value="F:ATP binding"/>
    <property type="evidence" value="ECO:0007669"/>
    <property type="project" value="UniProtKB-UniRule"/>
</dbReference>
<evidence type="ECO:0000256" key="7">
    <source>
        <dbReference type="ARBA" id="ARBA00022741"/>
    </source>
</evidence>
<dbReference type="EC" id="6.3.4.5" evidence="3 9"/>
<sequence>MAARQVKKVVLAYSGGLDTSVILKWLQTEYGCEVVTFTADLGQGEELEPARRKAEMFGVKEIFVEDLRETFVKDFVFPMFRANTLYEGQYLLGTSIARPLIAQRQIEIAEMVGADAVAHGATGKGNDQVRFELAYYALKPDVTVIAPWREWDLTSRTRLLSFAEANQIPVTKDKRGEAPFSVDANLLHSSSEGKILEDPAVAPDEIVFQRTISPEAAPDVATEIAIDFAGGDPVAINGETMSPATLLTKLNEYGRANGIGRLDLVENRFVGMKSRGIYETPGGTILLAAHRAMETITLDREAGHLKDSVMPRYAELIYNGFWFSPERRMLQALIDTSQHSVTGRVRLKLYKGNVICVGRESPNSLYDTRVVTFEEDEGAYNQVDAQGFIKLNALRLRLGGQIGRRGGAL</sequence>
<dbReference type="HAMAP" id="MF_00005">
    <property type="entry name" value="Arg_succ_synth_type1"/>
    <property type="match status" value="1"/>
</dbReference>
<comment type="caution">
    <text evidence="12">The sequence shown here is derived from an EMBL/GenBank/DDBJ whole genome shotgun (WGS) entry which is preliminary data.</text>
</comment>
<evidence type="ECO:0000256" key="2">
    <source>
        <dbReference type="ARBA" id="ARBA00011881"/>
    </source>
</evidence>
<accession>A0A0D6MIJ6</accession>
<comment type="catalytic activity">
    <reaction evidence="9">
        <text>L-citrulline + L-aspartate + ATP = 2-(N(omega)-L-arginino)succinate + AMP + diphosphate + H(+)</text>
        <dbReference type="Rhea" id="RHEA:10932"/>
        <dbReference type="ChEBI" id="CHEBI:15378"/>
        <dbReference type="ChEBI" id="CHEBI:29991"/>
        <dbReference type="ChEBI" id="CHEBI:30616"/>
        <dbReference type="ChEBI" id="CHEBI:33019"/>
        <dbReference type="ChEBI" id="CHEBI:57472"/>
        <dbReference type="ChEBI" id="CHEBI:57743"/>
        <dbReference type="ChEBI" id="CHEBI:456215"/>
        <dbReference type="EC" id="6.3.4.5"/>
    </reaction>
</comment>
<dbReference type="PROSITE" id="PS00565">
    <property type="entry name" value="ARGININOSUCCIN_SYN_2"/>
    <property type="match status" value="1"/>
</dbReference>
<feature type="binding site" evidence="9">
    <location>
        <position position="127"/>
    </location>
    <ligand>
        <name>L-aspartate</name>
        <dbReference type="ChEBI" id="CHEBI:29991"/>
    </ligand>
</feature>
<evidence type="ECO:0000256" key="9">
    <source>
        <dbReference type="HAMAP-Rule" id="MF_00005"/>
    </source>
</evidence>
<evidence type="ECO:0000256" key="3">
    <source>
        <dbReference type="ARBA" id="ARBA00012286"/>
    </source>
</evidence>
<feature type="domain" description="Arginosuccinate synthase-like N-terminal" evidence="10">
    <location>
        <begin position="8"/>
        <end position="169"/>
    </location>
</feature>
<dbReference type="PANTHER" id="PTHR11587">
    <property type="entry name" value="ARGININOSUCCINATE SYNTHASE"/>
    <property type="match status" value="1"/>
</dbReference>
<feature type="binding site" evidence="9">
    <location>
        <position position="181"/>
    </location>
    <ligand>
        <name>L-citrulline</name>
        <dbReference type="ChEBI" id="CHEBI:57743"/>
    </ligand>
</feature>
<dbReference type="FunFam" id="3.40.50.620:FF:000019">
    <property type="entry name" value="Argininosuccinate synthase"/>
    <property type="match status" value="1"/>
</dbReference>
<organism evidence="12 13">
    <name type="scientific">Tanticharoenia sakaeratensis NBRC 103193</name>
    <dbReference type="NCBI Taxonomy" id="1231623"/>
    <lineage>
        <taxon>Bacteria</taxon>
        <taxon>Pseudomonadati</taxon>
        <taxon>Pseudomonadota</taxon>
        <taxon>Alphaproteobacteria</taxon>
        <taxon>Acetobacterales</taxon>
        <taxon>Acetobacteraceae</taxon>
        <taxon>Tanticharoenia</taxon>
    </lineage>
</organism>
<keyword evidence="8 9" id="KW-0067">ATP-binding</keyword>
<evidence type="ECO:0000256" key="5">
    <source>
        <dbReference type="ARBA" id="ARBA00022598"/>
    </source>
</evidence>
<keyword evidence="6 9" id="KW-0028">Amino-acid biosynthesis</keyword>
<evidence type="ECO:0000313" key="13">
    <source>
        <dbReference type="Proteomes" id="UP000032679"/>
    </source>
</evidence>
<dbReference type="InterPro" id="IPR048268">
    <property type="entry name" value="Arginosuc_syn_C"/>
</dbReference>
<dbReference type="GO" id="GO:0005737">
    <property type="term" value="C:cytoplasm"/>
    <property type="evidence" value="ECO:0007669"/>
    <property type="project" value="UniProtKB-SubCell"/>
</dbReference>
<gene>
    <name evidence="9" type="primary">argG</name>
    <name evidence="12" type="ORF">Tasa_009_101</name>
</gene>
<dbReference type="NCBIfam" id="NF001770">
    <property type="entry name" value="PRK00509.1"/>
    <property type="match status" value="1"/>
</dbReference>
<dbReference type="EMBL" id="BALE01000009">
    <property type="protein sequence ID" value="GAN53306.1"/>
    <property type="molecule type" value="Genomic_DNA"/>
</dbReference>
<dbReference type="InterPro" id="IPR048267">
    <property type="entry name" value="Arginosuc_syn_N"/>
</dbReference>
<dbReference type="FunFam" id="3.90.1260.10:FF:000007">
    <property type="entry name" value="Argininosuccinate synthase"/>
    <property type="match status" value="1"/>
</dbReference>
<evidence type="ECO:0000256" key="4">
    <source>
        <dbReference type="ARBA" id="ARBA00022571"/>
    </source>
</evidence>
<evidence type="ECO:0000256" key="6">
    <source>
        <dbReference type="ARBA" id="ARBA00022605"/>
    </source>
</evidence>
<keyword evidence="4 9" id="KW-0055">Arginine biosynthesis</keyword>
<comment type="subcellular location">
    <subcellularLocation>
        <location evidence="9">Cytoplasm</location>
    </subcellularLocation>
</comment>
<dbReference type="Gene3D" id="3.90.1260.10">
    <property type="entry name" value="Argininosuccinate synthetase, chain A, domain 2"/>
    <property type="match status" value="1"/>
</dbReference>
<feature type="binding site" evidence="9">
    <location>
        <position position="266"/>
    </location>
    <ligand>
        <name>L-citrulline</name>
        <dbReference type="ChEBI" id="CHEBI:57743"/>
    </ligand>
</feature>
<dbReference type="RefSeq" id="WP_048847112.1">
    <property type="nucleotide sequence ID" value="NZ_BALE01000009.1"/>
</dbReference>
<feature type="binding site" evidence="9">
    <location>
        <position position="278"/>
    </location>
    <ligand>
        <name>L-citrulline</name>
        <dbReference type="ChEBI" id="CHEBI:57743"/>
    </ligand>
</feature>
<feature type="binding site" evidence="9">
    <location>
        <position position="95"/>
    </location>
    <ligand>
        <name>L-citrulline</name>
        <dbReference type="ChEBI" id="CHEBI:57743"/>
    </ligand>
</feature>
<evidence type="ECO:0000259" key="10">
    <source>
        <dbReference type="Pfam" id="PF00764"/>
    </source>
</evidence>
<dbReference type="UniPathway" id="UPA00068">
    <property type="reaction ID" value="UER00113"/>
</dbReference>
<dbReference type="InterPro" id="IPR018223">
    <property type="entry name" value="Arginosuc_synth_CS"/>
</dbReference>
<feature type="binding site" evidence="9">
    <location>
        <position position="130"/>
    </location>
    <ligand>
        <name>L-citrulline</name>
        <dbReference type="ChEBI" id="CHEBI:57743"/>
    </ligand>
</feature>
<dbReference type="GO" id="GO:0000053">
    <property type="term" value="P:argininosuccinate metabolic process"/>
    <property type="evidence" value="ECO:0007669"/>
    <property type="project" value="TreeGrafter"/>
</dbReference>
<proteinExistence type="inferred from homology"/>
<dbReference type="InterPro" id="IPR001518">
    <property type="entry name" value="Arginosuc_synth"/>
</dbReference>
<evidence type="ECO:0000313" key="12">
    <source>
        <dbReference type="EMBL" id="GAN53306.1"/>
    </source>
</evidence>
<dbReference type="CDD" id="cd01999">
    <property type="entry name" value="ASS"/>
    <property type="match status" value="1"/>
</dbReference>
<evidence type="ECO:0000256" key="8">
    <source>
        <dbReference type="ARBA" id="ARBA00022840"/>
    </source>
</evidence>
<dbReference type="NCBIfam" id="TIGR00032">
    <property type="entry name" value="argG"/>
    <property type="match status" value="1"/>
</dbReference>
<feature type="domain" description="Arginosuccinate synthase C-terminal" evidence="11">
    <location>
        <begin position="180"/>
        <end position="397"/>
    </location>
</feature>
<dbReference type="PANTHER" id="PTHR11587:SF2">
    <property type="entry name" value="ARGININOSUCCINATE SYNTHASE"/>
    <property type="match status" value="1"/>
</dbReference>
<dbReference type="OrthoDB" id="9801641at2"/>
<dbReference type="InterPro" id="IPR023434">
    <property type="entry name" value="Arginosuc_synth_type_1_subfam"/>
</dbReference>
<keyword evidence="13" id="KW-1185">Reference proteome</keyword>
<dbReference type="Pfam" id="PF00764">
    <property type="entry name" value="Arginosuc_synth"/>
    <property type="match status" value="1"/>
</dbReference>
<protein>
    <recommendedName>
        <fullName evidence="3 9">Argininosuccinate synthase</fullName>
        <ecNumber evidence="3 9">6.3.4.5</ecNumber>
    </recommendedName>
    <alternativeName>
        <fullName evidence="9">Citrulline--aspartate ligase</fullName>
    </alternativeName>
</protein>
<evidence type="ECO:0000259" key="11">
    <source>
        <dbReference type="Pfam" id="PF20979"/>
    </source>
</evidence>
<comment type="subunit">
    <text evidence="2 9">Homotetramer.</text>
</comment>
<dbReference type="InterPro" id="IPR014729">
    <property type="entry name" value="Rossmann-like_a/b/a_fold"/>
</dbReference>
<dbReference type="Gene3D" id="3.40.50.620">
    <property type="entry name" value="HUPs"/>
    <property type="match status" value="1"/>
</dbReference>
<keyword evidence="7 9" id="KW-0547">Nucleotide-binding</keyword>
<feature type="binding site" evidence="9">
    <location>
        <position position="190"/>
    </location>
    <ligand>
        <name>L-citrulline</name>
        <dbReference type="ChEBI" id="CHEBI:57743"/>
    </ligand>
</feature>
<dbReference type="SUPFAM" id="SSF69864">
    <property type="entry name" value="Argininosuccinate synthetase, C-terminal domain"/>
    <property type="match status" value="1"/>
</dbReference>
<comment type="pathway">
    <text evidence="1 9">Amino-acid biosynthesis; L-arginine biosynthesis; L-arginine from L-ornithine and carbamoyl phosphate: step 2/3.</text>
</comment>
<feature type="binding site" evidence="9">
    <location>
        <position position="122"/>
    </location>
    <ligand>
        <name>L-aspartate</name>
        <dbReference type="ChEBI" id="CHEBI:29991"/>
    </ligand>
</feature>
<dbReference type="Proteomes" id="UP000032679">
    <property type="component" value="Unassembled WGS sequence"/>
</dbReference>
<dbReference type="Pfam" id="PF20979">
    <property type="entry name" value="Arginosuc_syn_C"/>
    <property type="match status" value="1"/>
</dbReference>
<keyword evidence="9" id="KW-0963">Cytoplasm</keyword>
<feature type="binding site" evidence="9">
    <location>
        <position position="126"/>
    </location>
    <ligand>
        <name>L-aspartate</name>
        <dbReference type="ChEBI" id="CHEBI:29991"/>
    </ligand>
</feature>
<dbReference type="GO" id="GO:0004055">
    <property type="term" value="F:argininosuccinate synthase activity"/>
    <property type="evidence" value="ECO:0007669"/>
    <property type="project" value="UniProtKB-UniRule"/>
</dbReference>
<feature type="binding site" evidence="9">
    <location>
        <position position="39"/>
    </location>
    <ligand>
        <name>ATP</name>
        <dbReference type="ChEBI" id="CHEBI:30616"/>
    </ligand>
</feature>
<feature type="binding site" evidence="9">
    <location>
        <position position="126"/>
    </location>
    <ligand>
        <name>L-citrulline</name>
        <dbReference type="ChEBI" id="CHEBI:57743"/>
    </ligand>
</feature>
<dbReference type="AlphaFoldDB" id="A0A0D6MIJ6"/>